<evidence type="ECO:0000259" key="4">
    <source>
        <dbReference type="PROSITE" id="PS50995"/>
    </source>
</evidence>
<keyword evidence="3" id="KW-0804">Transcription</keyword>
<dbReference type="InterPro" id="IPR039422">
    <property type="entry name" value="MarR/SlyA-like"/>
</dbReference>
<dbReference type="PANTHER" id="PTHR33164">
    <property type="entry name" value="TRANSCRIPTIONAL REGULATOR, MARR FAMILY"/>
    <property type="match status" value="1"/>
</dbReference>
<dbReference type="GO" id="GO:0006950">
    <property type="term" value="P:response to stress"/>
    <property type="evidence" value="ECO:0007669"/>
    <property type="project" value="TreeGrafter"/>
</dbReference>
<accession>A0A561WQW5</accession>
<evidence type="ECO:0000313" key="5">
    <source>
        <dbReference type="EMBL" id="TWG26228.1"/>
    </source>
</evidence>
<dbReference type="PANTHER" id="PTHR33164:SF57">
    <property type="entry name" value="MARR-FAMILY TRANSCRIPTIONAL REGULATOR"/>
    <property type="match status" value="1"/>
</dbReference>
<dbReference type="SMART" id="SM00347">
    <property type="entry name" value="HTH_MARR"/>
    <property type="match status" value="1"/>
</dbReference>
<dbReference type="InterPro" id="IPR036390">
    <property type="entry name" value="WH_DNA-bd_sf"/>
</dbReference>
<dbReference type="GO" id="GO:0003700">
    <property type="term" value="F:DNA-binding transcription factor activity"/>
    <property type="evidence" value="ECO:0007669"/>
    <property type="project" value="InterPro"/>
</dbReference>
<feature type="domain" description="HTH marR-type" evidence="4">
    <location>
        <begin position="9"/>
        <end position="144"/>
    </location>
</feature>
<dbReference type="Pfam" id="PF12802">
    <property type="entry name" value="MarR_2"/>
    <property type="match status" value="1"/>
</dbReference>
<comment type="caution">
    <text evidence="5">The sequence shown here is derived from an EMBL/GenBank/DDBJ whole genome shotgun (WGS) entry which is preliminary data.</text>
</comment>
<dbReference type="Gene3D" id="1.10.10.10">
    <property type="entry name" value="Winged helix-like DNA-binding domain superfamily/Winged helix DNA-binding domain"/>
    <property type="match status" value="1"/>
</dbReference>
<evidence type="ECO:0000256" key="1">
    <source>
        <dbReference type="ARBA" id="ARBA00023015"/>
    </source>
</evidence>
<dbReference type="Proteomes" id="UP000320239">
    <property type="component" value="Unassembled WGS sequence"/>
</dbReference>
<dbReference type="InterPro" id="IPR023187">
    <property type="entry name" value="Tscrpt_reg_MarR-type_CS"/>
</dbReference>
<organism evidence="5 6">
    <name type="scientific">Actinoplanes teichomyceticus</name>
    <dbReference type="NCBI Taxonomy" id="1867"/>
    <lineage>
        <taxon>Bacteria</taxon>
        <taxon>Bacillati</taxon>
        <taxon>Actinomycetota</taxon>
        <taxon>Actinomycetes</taxon>
        <taxon>Micromonosporales</taxon>
        <taxon>Micromonosporaceae</taxon>
        <taxon>Actinoplanes</taxon>
    </lineage>
</organism>
<evidence type="ECO:0000313" key="6">
    <source>
        <dbReference type="Proteomes" id="UP000320239"/>
    </source>
</evidence>
<dbReference type="PROSITE" id="PS50995">
    <property type="entry name" value="HTH_MARR_2"/>
    <property type="match status" value="1"/>
</dbReference>
<dbReference type="EMBL" id="VIWY01000001">
    <property type="protein sequence ID" value="TWG26228.1"/>
    <property type="molecule type" value="Genomic_DNA"/>
</dbReference>
<proteinExistence type="predicted"/>
<dbReference type="PROSITE" id="PS01117">
    <property type="entry name" value="HTH_MARR_1"/>
    <property type="match status" value="1"/>
</dbReference>
<sequence>MTPSGGTDRHRLLATMHEVIKAVRLLKQDRPPTCTGVPVGTVGVLSEIRARETTGCHAKELAAGNALDPSTISRAVAALVRAGLVVRSADPADGRASTLHLTDQGRNVLDAAQAHYQARFAAALHDWSPEEINAFTASLQRFARDLIDQHTHAPELEAAR</sequence>
<keyword evidence="2" id="KW-0238">DNA-binding</keyword>
<evidence type="ECO:0000256" key="2">
    <source>
        <dbReference type="ARBA" id="ARBA00023125"/>
    </source>
</evidence>
<dbReference type="InterPro" id="IPR000835">
    <property type="entry name" value="HTH_MarR-typ"/>
</dbReference>
<protein>
    <submittedName>
        <fullName evidence="5">MarR family protein</fullName>
    </submittedName>
</protein>
<dbReference type="RefSeq" id="WP_239082190.1">
    <property type="nucleotide sequence ID" value="NZ_BOMX01000026.1"/>
</dbReference>
<keyword evidence="1" id="KW-0805">Transcription regulation</keyword>
<dbReference type="InterPro" id="IPR036388">
    <property type="entry name" value="WH-like_DNA-bd_sf"/>
</dbReference>
<evidence type="ECO:0000256" key="3">
    <source>
        <dbReference type="ARBA" id="ARBA00023163"/>
    </source>
</evidence>
<dbReference type="GO" id="GO:0003677">
    <property type="term" value="F:DNA binding"/>
    <property type="evidence" value="ECO:0007669"/>
    <property type="project" value="UniProtKB-KW"/>
</dbReference>
<dbReference type="SUPFAM" id="SSF46785">
    <property type="entry name" value="Winged helix' DNA-binding domain"/>
    <property type="match status" value="1"/>
</dbReference>
<reference evidence="5 6" key="1">
    <citation type="submission" date="2019-06" db="EMBL/GenBank/DDBJ databases">
        <title>Sequencing the genomes of 1000 actinobacteria strains.</title>
        <authorList>
            <person name="Klenk H.-P."/>
        </authorList>
    </citation>
    <scope>NUCLEOTIDE SEQUENCE [LARGE SCALE GENOMIC DNA]</scope>
    <source>
        <strain evidence="5 6">DSM 43866</strain>
    </source>
</reference>
<gene>
    <name evidence="5" type="ORF">FHX34_1011209</name>
</gene>
<dbReference type="AlphaFoldDB" id="A0A561WQW5"/>
<keyword evidence="6" id="KW-1185">Reference proteome</keyword>
<name>A0A561WQW5_ACTTI</name>